<dbReference type="Pfam" id="PF00892">
    <property type="entry name" value="EamA"/>
    <property type="match status" value="2"/>
</dbReference>
<dbReference type="STRING" id="83765.SAMN05660284_00885"/>
<feature type="transmembrane region" description="Helical" evidence="8">
    <location>
        <begin position="239"/>
        <end position="257"/>
    </location>
</feature>
<dbReference type="EMBL" id="FOVE01000005">
    <property type="protein sequence ID" value="SFN21927.1"/>
    <property type="molecule type" value="Genomic_DNA"/>
</dbReference>
<dbReference type="PANTHER" id="PTHR22911:SF137">
    <property type="entry name" value="SOLUTE CARRIER FAMILY 35 MEMBER G2-RELATED"/>
    <property type="match status" value="1"/>
</dbReference>
<feature type="transmembrane region" description="Helical" evidence="8">
    <location>
        <begin position="205"/>
        <end position="227"/>
    </location>
</feature>
<keyword evidence="5 8" id="KW-0812">Transmembrane</keyword>
<evidence type="ECO:0000259" key="9">
    <source>
        <dbReference type="Pfam" id="PF00892"/>
    </source>
</evidence>
<dbReference type="GO" id="GO:0005886">
    <property type="term" value="C:plasma membrane"/>
    <property type="evidence" value="ECO:0007669"/>
    <property type="project" value="UniProtKB-SubCell"/>
</dbReference>
<evidence type="ECO:0000256" key="5">
    <source>
        <dbReference type="ARBA" id="ARBA00022692"/>
    </source>
</evidence>
<evidence type="ECO:0000256" key="1">
    <source>
        <dbReference type="ARBA" id="ARBA00004651"/>
    </source>
</evidence>
<accession>A0A1I4X7Q3</accession>
<dbReference type="InterPro" id="IPR037185">
    <property type="entry name" value="EmrE-like"/>
</dbReference>
<organism evidence="10 11">
    <name type="scientific">Formivibrio citricus</name>
    <dbReference type="NCBI Taxonomy" id="83765"/>
    <lineage>
        <taxon>Bacteria</taxon>
        <taxon>Pseudomonadati</taxon>
        <taxon>Pseudomonadota</taxon>
        <taxon>Betaproteobacteria</taxon>
        <taxon>Neisseriales</taxon>
        <taxon>Chitinibacteraceae</taxon>
        <taxon>Formivibrio</taxon>
    </lineage>
</organism>
<feature type="transmembrane region" description="Helical" evidence="8">
    <location>
        <begin position="94"/>
        <end position="116"/>
    </location>
</feature>
<reference evidence="11" key="1">
    <citation type="submission" date="2016-10" db="EMBL/GenBank/DDBJ databases">
        <authorList>
            <person name="Varghese N."/>
            <person name="Submissions S."/>
        </authorList>
    </citation>
    <scope>NUCLEOTIDE SEQUENCE [LARGE SCALE GENOMIC DNA]</scope>
    <source>
        <strain evidence="11">DSM 6150</strain>
    </source>
</reference>
<dbReference type="InterPro" id="IPR000620">
    <property type="entry name" value="EamA_dom"/>
</dbReference>
<dbReference type="SUPFAM" id="SSF103481">
    <property type="entry name" value="Multidrug resistance efflux transporter EmrE"/>
    <property type="match status" value="2"/>
</dbReference>
<feature type="transmembrane region" description="Helical" evidence="8">
    <location>
        <begin position="145"/>
        <end position="162"/>
    </location>
</feature>
<proteinExistence type="inferred from homology"/>
<feature type="transmembrane region" description="Helical" evidence="8">
    <location>
        <begin position="34"/>
        <end position="51"/>
    </location>
</feature>
<evidence type="ECO:0000256" key="2">
    <source>
        <dbReference type="ARBA" id="ARBA00007362"/>
    </source>
</evidence>
<dbReference type="Gene3D" id="1.10.3730.20">
    <property type="match status" value="1"/>
</dbReference>
<comment type="subcellular location">
    <subcellularLocation>
        <location evidence="1">Cell membrane</location>
        <topology evidence="1">Multi-pass membrane protein</topology>
    </subcellularLocation>
</comment>
<evidence type="ECO:0000256" key="7">
    <source>
        <dbReference type="ARBA" id="ARBA00023136"/>
    </source>
</evidence>
<keyword evidence="7 8" id="KW-0472">Membrane</keyword>
<evidence type="ECO:0000313" key="10">
    <source>
        <dbReference type="EMBL" id="SFN21927.1"/>
    </source>
</evidence>
<evidence type="ECO:0000313" key="11">
    <source>
        <dbReference type="Proteomes" id="UP000242869"/>
    </source>
</evidence>
<feature type="domain" description="EamA" evidence="9">
    <location>
        <begin position="149"/>
        <end position="278"/>
    </location>
</feature>
<feature type="transmembrane region" description="Helical" evidence="8">
    <location>
        <begin position="5"/>
        <end position="22"/>
    </location>
</feature>
<protein>
    <submittedName>
        <fullName evidence="10">Chloramphenicol-sensitive protein RarD</fullName>
    </submittedName>
</protein>
<evidence type="ECO:0000256" key="6">
    <source>
        <dbReference type="ARBA" id="ARBA00022989"/>
    </source>
</evidence>
<feature type="transmembrane region" description="Helical" evidence="8">
    <location>
        <begin position="71"/>
        <end position="88"/>
    </location>
</feature>
<sequence>MQSGILRALGAYLIWSLFPIYFKALQAIPPQEVLLHRMAWSVLFLFAILLVRRNWKWLWSALQDPTTLKTFSLSALLISANWYVYIWAVQENRVVDASLGYFINPLFNVLLGVFLLRERLRPVQWTAIALAAAGVLWLTVKAGQLPWIALSLAATFGTYGLIRKTAHLGAQEGLMVETALLFPFATALLAWLAATGQSGFVNEGWHYRSLLILAGPLTVIPLLLYASGARRIPYSLMGILQYVTPTVQFMLGVFLWHEPFNQTKLVGFSFIWLGLALYTAESLITSQLRKKPC</sequence>
<dbReference type="AlphaFoldDB" id="A0A1I4X7Q3"/>
<evidence type="ECO:0000256" key="4">
    <source>
        <dbReference type="ARBA" id="ARBA00022475"/>
    </source>
</evidence>
<feature type="transmembrane region" description="Helical" evidence="8">
    <location>
        <begin position="263"/>
        <end position="280"/>
    </location>
</feature>
<keyword evidence="11" id="KW-1185">Reference proteome</keyword>
<dbReference type="Proteomes" id="UP000242869">
    <property type="component" value="Unassembled WGS sequence"/>
</dbReference>
<keyword evidence="3" id="KW-0813">Transport</keyword>
<evidence type="ECO:0000256" key="3">
    <source>
        <dbReference type="ARBA" id="ARBA00022448"/>
    </source>
</evidence>
<keyword evidence="6 8" id="KW-1133">Transmembrane helix</keyword>
<feature type="transmembrane region" description="Helical" evidence="8">
    <location>
        <begin position="123"/>
        <end position="139"/>
    </location>
</feature>
<dbReference type="NCBIfam" id="TIGR00688">
    <property type="entry name" value="rarD"/>
    <property type="match status" value="1"/>
</dbReference>
<evidence type="ECO:0000256" key="8">
    <source>
        <dbReference type="SAM" id="Phobius"/>
    </source>
</evidence>
<dbReference type="RefSeq" id="WP_091191886.1">
    <property type="nucleotide sequence ID" value="NZ_FOVE01000005.1"/>
</dbReference>
<dbReference type="OrthoDB" id="369870at2"/>
<keyword evidence="4" id="KW-1003">Cell membrane</keyword>
<dbReference type="PANTHER" id="PTHR22911">
    <property type="entry name" value="ACYL-MALONYL CONDENSING ENZYME-RELATED"/>
    <property type="match status" value="1"/>
</dbReference>
<feature type="transmembrane region" description="Helical" evidence="8">
    <location>
        <begin position="174"/>
        <end position="193"/>
    </location>
</feature>
<comment type="similarity">
    <text evidence="2">Belongs to the EamA transporter family.</text>
</comment>
<feature type="domain" description="EamA" evidence="9">
    <location>
        <begin position="3"/>
        <end position="139"/>
    </location>
</feature>
<gene>
    <name evidence="10" type="ORF">SAMN05660284_00885</name>
</gene>
<dbReference type="InterPro" id="IPR004626">
    <property type="entry name" value="RarD"/>
</dbReference>
<name>A0A1I4X7Q3_9NEIS</name>